<proteinExistence type="predicted"/>
<reference evidence="6" key="1">
    <citation type="submission" date="2022-08" db="UniProtKB">
        <authorList>
            <consortium name="EnsemblMetazoa"/>
        </authorList>
    </citation>
    <scope>IDENTIFICATION</scope>
    <source>
        <strain evidence="6">05x7-T-G4-1.051#20</strain>
    </source>
</reference>
<feature type="compositionally biased region" description="Low complexity" evidence="2">
    <location>
        <begin position="60"/>
        <end position="71"/>
    </location>
</feature>
<evidence type="ECO:0000259" key="4">
    <source>
        <dbReference type="PROSITE" id="PS50918"/>
    </source>
</evidence>
<feature type="compositionally biased region" description="Polar residues" evidence="2">
    <location>
        <begin position="186"/>
        <end position="210"/>
    </location>
</feature>
<feature type="compositionally biased region" description="Basic and acidic residues" evidence="2">
    <location>
        <begin position="171"/>
        <end position="185"/>
    </location>
</feature>
<feature type="compositionally biased region" description="Polar residues" evidence="2">
    <location>
        <begin position="9"/>
        <end position="38"/>
    </location>
</feature>
<feature type="compositionally biased region" description="Polar residues" evidence="2">
    <location>
        <begin position="457"/>
        <end position="468"/>
    </location>
</feature>
<dbReference type="Gene3D" id="3.30.720.50">
    <property type="match status" value="1"/>
</dbReference>
<feature type="compositionally biased region" description="Polar residues" evidence="2">
    <location>
        <begin position="1093"/>
        <end position="1108"/>
    </location>
</feature>
<feature type="compositionally biased region" description="Basic and acidic residues" evidence="2">
    <location>
        <begin position="395"/>
        <end position="419"/>
    </location>
</feature>
<dbReference type="CDD" id="cd00198">
    <property type="entry name" value="vWFA"/>
    <property type="match status" value="1"/>
</dbReference>
<feature type="compositionally biased region" description="Polar residues" evidence="2">
    <location>
        <begin position="1214"/>
        <end position="1234"/>
    </location>
</feature>
<dbReference type="Pfam" id="PF02825">
    <property type="entry name" value="WWE"/>
    <property type="match status" value="1"/>
</dbReference>
<feature type="compositionally biased region" description="Basic and acidic residues" evidence="2">
    <location>
        <begin position="447"/>
        <end position="456"/>
    </location>
</feature>
<feature type="compositionally biased region" description="Low complexity" evidence="2">
    <location>
        <begin position="1192"/>
        <end position="1209"/>
    </location>
</feature>
<evidence type="ECO:0000313" key="7">
    <source>
        <dbReference type="Proteomes" id="UP000005408"/>
    </source>
</evidence>
<accession>A0A8W8HN48</accession>
<dbReference type="InterPro" id="IPR037252">
    <property type="entry name" value="Mib_Herc2_sf"/>
</dbReference>
<feature type="compositionally biased region" description="Polar residues" evidence="2">
    <location>
        <begin position="1172"/>
        <end position="1190"/>
    </location>
</feature>
<feature type="domain" description="MIB/HERC2" evidence="5">
    <location>
        <begin position="862"/>
        <end position="934"/>
    </location>
</feature>
<dbReference type="SUPFAM" id="SSF53300">
    <property type="entry name" value="vWA-like"/>
    <property type="match status" value="1"/>
</dbReference>
<evidence type="ECO:0000256" key="2">
    <source>
        <dbReference type="SAM" id="MobiDB-lite"/>
    </source>
</evidence>
<feature type="compositionally biased region" description="Basic and acidic residues" evidence="2">
    <location>
        <begin position="1132"/>
        <end position="1153"/>
    </location>
</feature>
<feature type="compositionally biased region" description="Polar residues" evidence="2">
    <location>
        <begin position="84"/>
        <end position="130"/>
    </location>
</feature>
<dbReference type="InterPro" id="IPR037197">
    <property type="entry name" value="WWE_dom_sf"/>
</dbReference>
<keyword evidence="1" id="KW-0175">Coiled coil</keyword>
<dbReference type="SMART" id="SM00327">
    <property type="entry name" value="VWA"/>
    <property type="match status" value="1"/>
</dbReference>
<dbReference type="InterPro" id="IPR002035">
    <property type="entry name" value="VWF_A"/>
</dbReference>
<evidence type="ECO:0000259" key="3">
    <source>
        <dbReference type="PROSITE" id="PS50234"/>
    </source>
</evidence>
<dbReference type="Gene3D" id="2.30.30.40">
    <property type="entry name" value="SH3 Domains"/>
    <property type="match status" value="2"/>
</dbReference>
<evidence type="ECO:0000256" key="1">
    <source>
        <dbReference type="SAM" id="Coils"/>
    </source>
</evidence>
<dbReference type="SUPFAM" id="SSF159034">
    <property type="entry name" value="Mib/herc2 domain-like"/>
    <property type="match status" value="2"/>
</dbReference>
<dbReference type="PROSITE" id="PS51416">
    <property type="entry name" value="MIB_HERC2"/>
    <property type="match status" value="2"/>
</dbReference>
<feature type="domain" description="MIB/HERC2" evidence="5">
    <location>
        <begin position="935"/>
        <end position="1007"/>
    </location>
</feature>
<feature type="region of interest" description="Disordered" evidence="2">
    <location>
        <begin position="1063"/>
        <end position="1235"/>
    </location>
</feature>
<dbReference type="OrthoDB" id="6205402at2759"/>
<dbReference type="PROSITE" id="PS50918">
    <property type="entry name" value="WWE"/>
    <property type="match status" value="1"/>
</dbReference>
<feature type="region of interest" description="Disordered" evidence="2">
    <location>
        <begin position="1"/>
        <end position="238"/>
    </location>
</feature>
<feature type="compositionally biased region" description="Polar residues" evidence="2">
    <location>
        <begin position="153"/>
        <end position="167"/>
    </location>
</feature>
<dbReference type="InterPro" id="IPR010606">
    <property type="entry name" value="Mib_Herc2"/>
</dbReference>
<dbReference type="GO" id="GO:0016567">
    <property type="term" value="P:protein ubiquitination"/>
    <property type="evidence" value="ECO:0007669"/>
    <property type="project" value="InterPro"/>
</dbReference>
<organism evidence="6 7">
    <name type="scientific">Magallana gigas</name>
    <name type="common">Pacific oyster</name>
    <name type="synonym">Crassostrea gigas</name>
    <dbReference type="NCBI Taxonomy" id="29159"/>
    <lineage>
        <taxon>Eukaryota</taxon>
        <taxon>Metazoa</taxon>
        <taxon>Spiralia</taxon>
        <taxon>Lophotrochozoa</taxon>
        <taxon>Mollusca</taxon>
        <taxon>Bivalvia</taxon>
        <taxon>Autobranchia</taxon>
        <taxon>Pteriomorphia</taxon>
        <taxon>Ostreida</taxon>
        <taxon>Ostreoidea</taxon>
        <taxon>Ostreidae</taxon>
        <taxon>Magallana</taxon>
    </lineage>
</organism>
<feature type="domain" description="VWFA" evidence="3">
    <location>
        <begin position="601"/>
        <end position="793"/>
    </location>
</feature>
<dbReference type="Pfam" id="PF13519">
    <property type="entry name" value="VWA_2"/>
    <property type="match status" value="1"/>
</dbReference>
<dbReference type="OMA" id="VIWDNGH"/>
<dbReference type="SUPFAM" id="SSF117839">
    <property type="entry name" value="WWE domain"/>
    <property type="match status" value="1"/>
</dbReference>
<feature type="compositionally biased region" description="Basic and acidic residues" evidence="2">
    <location>
        <begin position="1111"/>
        <end position="1123"/>
    </location>
</feature>
<dbReference type="GO" id="GO:0046872">
    <property type="term" value="F:metal ion binding"/>
    <property type="evidence" value="ECO:0007669"/>
    <property type="project" value="InterPro"/>
</dbReference>
<dbReference type="PROSITE" id="PS50234">
    <property type="entry name" value="VWFA"/>
    <property type="match status" value="1"/>
</dbReference>
<dbReference type="Pfam" id="PF06701">
    <property type="entry name" value="MIB_HERC2"/>
    <property type="match status" value="1"/>
</dbReference>
<dbReference type="Proteomes" id="UP000005408">
    <property type="component" value="Unassembled WGS sequence"/>
</dbReference>
<sequence length="1302" mass="145432">MGNEKSKTGTDSTEQGTCLGSSVDPPSSQENHSGAIHTSKNDSKKTFCKDLTKREMYFKDGSSTTSRSSDSTSDKIDFGGVSLHTENGLSSTGLKSDTKTSSIDSGDKNPTLQNIEMKEQSSVVKSNSFHSADLRDNAKTEKLKEKDEMDLNTHLNTAKTARTSTENVVGHLKEEDEKCTPHDETQNYMNTFESHSDLSNTHAKSTSQEQNDPDRNDEVDKANSETNDNESQEPDNKAETIIQGLVQRCYESVENLEKEQHEILNLLNKRSSSDSELHEEGVKIIAELESIVQKFVERRKEKDEGIVQLTSILDRLTENVKVMEQEIQTLELAGGDGSECEEQCEEIQTSVATMTGKVVTRNLISENIVERGKLDQNSHSFNPLPANPDGEEQVDEKRHTSHNIDKDMITQETRDKEEGMLVQHPGTPPQNSVSEDNLSCSHSASHNTDETDKRNDTNQGMVQQNIKESQLDSDESHKPSTENTAADRNSDSLESSNSTEQSSTDRVSSKESIVESQNNILKLQREPDSEKNQGNTRQQQKGSEVSNLTDAPNIVFNQNMSKTVTHMKTLPSRYWTEKANEILQMLSLEGPIDNECGQCNVLCLDTSDSMWGESFRSMTNLALRFISGIENSSMTEKVGLVCFGEDTRVISRCSTNFSMLRQEIKKLKPAGPSPMTAGLMLALALVRGGVTTPSDQQRITYHPRIIVLTDGVATPELTTGSGDFIPDLQDRLMINSDMESLIRHFRRSANRVYCVPLGKADESLIEPLVRKTGGKFIKPTEFDKLIHQFEGELLASAIRSNFPNFRQVEPYLVRQALEASSQSLKGIEMDDLVEYVRNPPPQVGGDTGDDDDDDSDDNDNGNREINANMPPIGTRVRRGPDWDPRYDEQDSHGPGTVVSHGRDGYIWVIWDNGHRNRYPYGSNGQFAVMVVDEPRFLQHDQFIEVGCLVKRGDNWGDDDQDGGPGSVGVVFRVHSDATVGVRWPNGLLRRYKYGKQGYMEVELCDPFNENAARQRSSMGFQASSGEDNSSIQSKLKDLGHVRIEDIMNSDERNENAIEEMNRRNALQSSQLVDQVETDSGGGVSLEQHRRETNNSGSNNVGSEPSQNGDMDATRKSNMKKEELQQPIQQTDTIKEGLKETHRNEHDSESKELSSPDPNLDDGVPSRVDKNNDQNNSADVKDANSQNTDKTVLSRSSSSDLSFSSDLSCDMEVSTIAQTTNQRPANTDQGTTETVKWQRNDRYEGWKNFPEDINNRLEKAYQKNPHGNFSYSKGGKRFQIQLSNMIHIHPVTKEMSSVRRKET</sequence>
<dbReference type="InterPro" id="IPR036465">
    <property type="entry name" value="vWFA_dom_sf"/>
</dbReference>
<feature type="compositionally biased region" description="Acidic residues" evidence="2">
    <location>
        <begin position="847"/>
        <end position="859"/>
    </location>
</feature>
<protein>
    <submittedName>
        <fullName evidence="6">Uncharacterized protein</fullName>
    </submittedName>
</protein>
<feature type="region of interest" description="Disordered" evidence="2">
    <location>
        <begin position="836"/>
        <end position="897"/>
    </location>
</feature>
<dbReference type="EnsemblMetazoa" id="G10272.2">
    <property type="protein sequence ID" value="G10272.2:cds"/>
    <property type="gene ID" value="G10272"/>
</dbReference>
<dbReference type="InterPro" id="IPR004170">
    <property type="entry name" value="WWE_dom"/>
</dbReference>
<evidence type="ECO:0000259" key="5">
    <source>
        <dbReference type="PROSITE" id="PS51416"/>
    </source>
</evidence>
<feature type="coiled-coil region" evidence="1">
    <location>
        <begin position="306"/>
        <end position="333"/>
    </location>
</feature>
<name>A0A8W8HN48_MAGGI</name>
<feature type="compositionally biased region" description="Polar residues" evidence="2">
    <location>
        <begin position="429"/>
        <end position="446"/>
    </location>
</feature>
<feature type="compositionally biased region" description="Basic and acidic residues" evidence="2">
    <location>
        <begin position="132"/>
        <end position="151"/>
    </location>
</feature>
<feature type="compositionally biased region" description="Polar residues" evidence="2">
    <location>
        <begin position="532"/>
        <end position="552"/>
    </location>
</feature>
<feature type="compositionally biased region" description="Low complexity" evidence="2">
    <location>
        <begin position="492"/>
        <end position="505"/>
    </location>
</feature>
<evidence type="ECO:0000313" key="6">
    <source>
        <dbReference type="EnsemblMetazoa" id="G10272.1:cds"/>
    </source>
</evidence>
<feature type="compositionally biased region" description="Basic and acidic residues" evidence="2">
    <location>
        <begin position="39"/>
        <end position="58"/>
    </location>
</feature>
<keyword evidence="7" id="KW-1185">Reference proteome</keyword>
<dbReference type="Gene3D" id="3.40.50.410">
    <property type="entry name" value="von Willebrand factor, type A domain"/>
    <property type="match status" value="1"/>
</dbReference>
<feature type="compositionally biased region" description="Basic and acidic residues" evidence="2">
    <location>
        <begin position="878"/>
        <end position="891"/>
    </location>
</feature>
<feature type="compositionally biased region" description="Basic and acidic residues" evidence="2">
    <location>
        <begin position="212"/>
        <end position="223"/>
    </location>
</feature>
<feature type="region of interest" description="Disordered" evidence="2">
    <location>
        <begin position="374"/>
        <end position="552"/>
    </location>
</feature>
<dbReference type="GO" id="GO:0004842">
    <property type="term" value="F:ubiquitin-protein transferase activity"/>
    <property type="evidence" value="ECO:0007669"/>
    <property type="project" value="InterPro"/>
</dbReference>
<feature type="domain" description="WWE" evidence="4">
    <location>
        <begin position="1220"/>
        <end position="1299"/>
    </location>
</feature>
<dbReference type="EnsemblMetazoa" id="G10272.1">
    <property type="protein sequence ID" value="G10272.1:cds"/>
    <property type="gene ID" value="G10272"/>
</dbReference>